<name>A0A6A6XPL3_9PLEO</name>
<dbReference type="OrthoDB" id="3790043at2759"/>
<gene>
    <name evidence="1" type="ORF">K505DRAFT_224916</name>
</gene>
<proteinExistence type="predicted"/>
<organism evidence="1 2">
    <name type="scientific">Melanomma pulvis-pyrius CBS 109.77</name>
    <dbReference type="NCBI Taxonomy" id="1314802"/>
    <lineage>
        <taxon>Eukaryota</taxon>
        <taxon>Fungi</taxon>
        <taxon>Dikarya</taxon>
        <taxon>Ascomycota</taxon>
        <taxon>Pezizomycotina</taxon>
        <taxon>Dothideomycetes</taxon>
        <taxon>Pleosporomycetidae</taxon>
        <taxon>Pleosporales</taxon>
        <taxon>Melanommataceae</taxon>
        <taxon>Melanomma</taxon>
    </lineage>
</organism>
<evidence type="ECO:0000313" key="1">
    <source>
        <dbReference type="EMBL" id="KAF2798184.1"/>
    </source>
</evidence>
<feature type="non-terminal residue" evidence="1">
    <location>
        <position position="1"/>
    </location>
</feature>
<dbReference type="Proteomes" id="UP000799757">
    <property type="component" value="Unassembled WGS sequence"/>
</dbReference>
<dbReference type="AlphaFoldDB" id="A0A6A6XPL3"/>
<dbReference type="EMBL" id="MU001789">
    <property type="protein sequence ID" value="KAF2798184.1"/>
    <property type="molecule type" value="Genomic_DNA"/>
</dbReference>
<sequence>YYKVIPYFSSTTDYIVSSIESSLQTSLSSPSFCTKEIGEGVCCDLHLGAEPCLDECRKTYVDRQSFQLTKEYDECADTCLVMYRATC</sequence>
<reference evidence="1" key="1">
    <citation type="journal article" date="2020" name="Stud. Mycol.">
        <title>101 Dothideomycetes genomes: a test case for predicting lifestyles and emergence of pathogens.</title>
        <authorList>
            <person name="Haridas S."/>
            <person name="Albert R."/>
            <person name="Binder M."/>
            <person name="Bloem J."/>
            <person name="Labutti K."/>
            <person name="Salamov A."/>
            <person name="Andreopoulos B."/>
            <person name="Baker S."/>
            <person name="Barry K."/>
            <person name="Bills G."/>
            <person name="Bluhm B."/>
            <person name="Cannon C."/>
            <person name="Castanera R."/>
            <person name="Culley D."/>
            <person name="Daum C."/>
            <person name="Ezra D."/>
            <person name="Gonzalez J."/>
            <person name="Henrissat B."/>
            <person name="Kuo A."/>
            <person name="Liang C."/>
            <person name="Lipzen A."/>
            <person name="Lutzoni F."/>
            <person name="Magnuson J."/>
            <person name="Mondo S."/>
            <person name="Nolan M."/>
            <person name="Ohm R."/>
            <person name="Pangilinan J."/>
            <person name="Park H.-J."/>
            <person name="Ramirez L."/>
            <person name="Alfaro M."/>
            <person name="Sun H."/>
            <person name="Tritt A."/>
            <person name="Yoshinaga Y."/>
            <person name="Zwiers L.-H."/>
            <person name="Turgeon B."/>
            <person name="Goodwin S."/>
            <person name="Spatafora J."/>
            <person name="Crous P."/>
            <person name="Grigoriev I."/>
        </authorList>
    </citation>
    <scope>NUCLEOTIDE SEQUENCE</scope>
    <source>
        <strain evidence="1">CBS 109.77</strain>
    </source>
</reference>
<accession>A0A6A6XPL3</accession>
<evidence type="ECO:0000313" key="2">
    <source>
        <dbReference type="Proteomes" id="UP000799757"/>
    </source>
</evidence>
<keyword evidence="2" id="KW-1185">Reference proteome</keyword>
<feature type="non-terminal residue" evidence="1">
    <location>
        <position position="87"/>
    </location>
</feature>
<protein>
    <submittedName>
        <fullName evidence="1">Uncharacterized protein</fullName>
    </submittedName>
</protein>